<dbReference type="SUPFAM" id="SSF51182">
    <property type="entry name" value="RmlC-like cupins"/>
    <property type="match status" value="1"/>
</dbReference>
<comment type="pathway">
    <text evidence="2">Amino-acid degradation; L-phenylalanine degradation; acetoacetate and fumarate from L-phenylalanine: step 4/6.</text>
</comment>
<organism evidence="13 14">
    <name type="scientific">Exserohilum turcicum (strain 28A)</name>
    <name type="common">Northern leaf blight fungus</name>
    <name type="synonym">Setosphaeria turcica</name>
    <dbReference type="NCBI Taxonomy" id="671987"/>
    <lineage>
        <taxon>Eukaryota</taxon>
        <taxon>Fungi</taxon>
        <taxon>Dikarya</taxon>
        <taxon>Ascomycota</taxon>
        <taxon>Pezizomycotina</taxon>
        <taxon>Dothideomycetes</taxon>
        <taxon>Pleosporomycetidae</taxon>
        <taxon>Pleosporales</taxon>
        <taxon>Pleosporineae</taxon>
        <taxon>Pleosporaceae</taxon>
        <taxon>Exserohilum</taxon>
    </lineage>
</organism>
<dbReference type="InterPro" id="IPR046452">
    <property type="entry name" value="HgmA_N"/>
</dbReference>
<feature type="active site" description="Proton acceptor" evidence="9">
    <location>
        <position position="294"/>
    </location>
</feature>
<dbReference type="GO" id="GO:0006559">
    <property type="term" value="P:L-phenylalanine catabolic process"/>
    <property type="evidence" value="ECO:0007669"/>
    <property type="project" value="UniProtKB-UniPathway"/>
</dbReference>
<dbReference type="InterPro" id="IPR005708">
    <property type="entry name" value="Homogentis_dOase"/>
</dbReference>
<evidence type="ECO:0000256" key="1">
    <source>
        <dbReference type="ARBA" id="ARBA00001962"/>
    </source>
</evidence>
<feature type="binding site" evidence="10">
    <location>
        <position position="337"/>
    </location>
    <ligand>
        <name>Fe cation</name>
        <dbReference type="ChEBI" id="CHEBI:24875"/>
    </ligand>
</feature>
<dbReference type="HOGENOM" id="CLU_027174_0_0_1"/>
<feature type="domain" description="Homogentisate 1,2-dioxygenase N-terminal" evidence="12">
    <location>
        <begin position="11"/>
        <end position="281"/>
    </location>
</feature>
<dbReference type="Gene3D" id="2.60.120.10">
    <property type="entry name" value="Jelly Rolls"/>
    <property type="match status" value="1"/>
</dbReference>
<evidence type="ECO:0000259" key="12">
    <source>
        <dbReference type="Pfam" id="PF20510"/>
    </source>
</evidence>
<keyword evidence="7" id="KW-0560">Oxidoreductase</keyword>
<keyword evidence="6" id="KW-0223">Dioxygenase</keyword>
<comment type="cofactor">
    <cofactor evidence="1 10">
        <name>Fe cation</name>
        <dbReference type="ChEBI" id="CHEBI:24875"/>
    </cofactor>
</comment>
<feature type="domain" description="Homogentisate 1,2-dioxygenase C-terminal" evidence="11">
    <location>
        <begin position="283"/>
        <end position="403"/>
    </location>
</feature>
<dbReference type="GO" id="GO:0004411">
    <property type="term" value="F:homogentisate 1,2-dioxygenase activity"/>
    <property type="evidence" value="ECO:0007669"/>
    <property type="project" value="UniProtKB-EC"/>
</dbReference>
<dbReference type="CDD" id="cd07000">
    <property type="entry name" value="cupin_HGO_N"/>
    <property type="match status" value="1"/>
</dbReference>
<dbReference type="eggNOG" id="KOG1417">
    <property type="taxonomic scope" value="Eukaryota"/>
</dbReference>
<keyword evidence="14" id="KW-1185">Reference proteome</keyword>
<dbReference type="InterPro" id="IPR046451">
    <property type="entry name" value="HgmA_C"/>
</dbReference>
<dbReference type="RefSeq" id="XP_008028500.1">
    <property type="nucleotide sequence ID" value="XM_008030309.1"/>
</dbReference>
<proteinExistence type="inferred from homology"/>
<keyword evidence="8 10" id="KW-0408">Iron</keyword>
<evidence type="ECO:0000256" key="6">
    <source>
        <dbReference type="ARBA" id="ARBA00022964"/>
    </source>
</evidence>
<evidence type="ECO:0000256" key="5">
    <source>
        <dbReference type="ARBA" id="ARBA00022723"/>
    </source>
</evidence>
<dbReference type="Pfam" id="PF20510">
    <property type="entry name" value="HgmA_N"/>
    <property type="match status" value="1"/>
</dbReference>
<evidence type="ECO:0000256" key="4">
    <source>
        <dbReference type="ARBA" id="ARBA00013127"/>
    </source>
</evidence>
<evidence type="ECO:0000256" key="2">
    <source>
        <dbReference type="ARBA" id="ARBA00004704"/>
    </source>
</evidence>
<dbReference type="EC" id="1.13.11.5" evidence="4"/>
<dbReference type="GeneID" id="19406051"/>
<evidence type="ECO:0000313" key="14">
    <source>
        <dbReference type="Proteomes" id="UP000016935"/>
    </source>
</evidence>
<evidence type="ECO:0000313" key="13">
    <source>
        <dbReference type="EMBL" id="EOA84107.1"/>
    </source>
</evidence>
<sequence>MSTFTVDDPYEYAYGLNNYHESESIPGANPVDCIHPQRNLANLYPDRISGSPFTISRSQNKQTHFYRTLPSTSATQYTEWKPKSKVPDLKLSNLQFKPIPYMFRPEDIDENDDFLTGLRVLAGVGDPAMRKGLAYYIYAAGKSMPDNQVFTSSDGDLLIMAQRGSLDIRTEMGPLRLRPSEIAVIPRGVRFHVSVVEGPIRGYIAETFLNHFELPELGIVGSSGLANPRDFQIPRLQPYTPGPDTEIINKYCGELFTATMKGTVFTVVGWHGTSFPFKYDLGKYCTMGAISYDHADPCIWTVLTVKSDVEGTAALDVLAIPPRWVVHEDTFRPPSFHRNVASEFIAILKGSLDGKNNASGIATIYNGMVPHGPTRPEWETGISEEQVPVRISDDNMLVMFESR</sequence>
<dbReference type="GO" id="GO:0005737">
    <property type="term" value="C:cytoplasm"/>
    <property type="evidence" value="ECO:0007669"/>
    <property type="project" value="TreeGrafter"/>
</dbReference>
<keyword evidence="5 10" id="KW-0479">Metal-binding</keyword>
<dbReference type="OrthoDB" id="4379436at2759"/>
<evidence type="ECO:0000256" key="10">
    <source>
        <dbReference type="PIRSR" id="PIRSR605708-2"/>
    </source>
</evidence>
<comment type="similarity">
    <text evidence="3">Belongs to the homogentisate dioxygenase family.</text>
</comment>
<dbReference type="PANTHER" id="PTHR11056:SF0">
    <property type="entry name" value="HOMOGENTISATE 1,2-DIOXYGENASE"/>
    <property type="match status" value="1"/>
</dbReference>
<evidence type="ECO:0000256" key="9">
    <source>
        <dbReference type="PIRSR" id="PIRSR605708-1"/>
    </source>
</evidence>
<dbReference type="AlphaFoldDB" id="R0K760"/>
<dbReference type="InterPro" id="IPR011051">
    <property type="entry name" value="RmlC_Cupin_sf"/>
</dbReference>
<reference evidence="13 14" key="2">
    <citation type="journal article" date="2013" name="PLoS Genet.">
        <title>Comparative genome structure, secondary metabolite, and effector coding capacity across Cochliobolus pathogens.</title>
        <authorList>
            <person name="Condon B.J."/>
            <person name="Leng Y."/>
            <person name="Wu D."/>
            <person name="Bushley K.E."/>
            <person name="Ohm R.A."/>
            <person name="Otillar R."/>
            <person name="Martin J."/>
            <person name="Schackwitz W."/>
            <person name="Grimwood J."/>
            <person name="MohdZainudin N."/>
            <person name="Xue C."/>
            <person name="Wang R."/>
            <person name="Manning V.A."/>
            <person name="Dhillon B."/>
            <person name="Tu Z.J."/>
            <person name="Steffenson B.J."/>
            <person name="Salamov A."/>
            <person name="Sun H."/>
            <person name="Lowry S."/>
            <person name="LaButti K."/>
            <person name="Han J."/>
            <person name="Copeland A."/>
            <person name="Lindquist E."/>
            <person name="Barry K."/>
            <person name="Schmutz J."/>
            <person name="Baker S.E."/>
            <person name="Ciuffetti L.M."/>
            <person name="Grigoriev I.V."/>
            <person name="Zhong S."/>
            <person name="Turgeon B.G."/>
        </authorList>
    </citation>
    <scope>NUCLEOTIDE SEQUENCE [LARGE SCALE GENOMIC DNA]</scope>
    <source>
        <strain evidence="14">28A</strain>
    </source>
</reference>
<evidence type="ECO:0000259" key="11">
    <source>
        <dbReference type="Pfam" id="PF04209"/>
    </source>
</evidence>
<dbReference type="InterPro" id="IPR014710">
    <property type="entry name" value="RmlC-like_jellyroll"/>
</dbReference>
<dbReference type="GO" id="GO:0046872">
    <property type="term" value="F:metal ion binding"/>
    <property type="evidence" value="ECO:0007669"/>
    <property type="project" value="UniProtKB-KW"/>
</dbReference>
<reference evidence="13 14" key="1">
    <citation type="journal article" date="2012" name="PLoS Pathog.">
        <title>Diverse lifestyles and strategies of plant pathogenesis encoded in the genomes of eighteen Dothideomycetes fungi.</title>
        <authorList>
            <person name="Ohm R.A."/>
            <person name="Feau N."/>
            <person name="Henrissat B."/>
            <person name="Schoch C.L."/>
            <person name="Horwitz B.A."/>
            <person name="Barry K.W."/>
            <person name="Condon B.J."/>
            <person name="Copeland A.C."/>
            <person name="Dhillon B."/>
            <person name="Glaser F."/>
            <person name="Hesse C.N."/>
            <person name="Kosti I."/>
            <person name="LaButti K."/>
            <person name="Lindquist E.A."/>
            <person name="Lucas S."/>
            <person name="Salamov A.A."/>
            <person name="Bradshaw R.E."/>
            <person name="Ciuffetti L."/>
            <person name="Hamelin R.C."/>
            <person name="Kema G.H.J."/>
            <person name="Lawrence C."/>
            <person name="Scott J.A."/>
            <person name="Spatafora J.W."/>
            <person name="Turgeon B.G."/>
            <person name="de Wit P.J.G.M."/>
            <person name="Zhong S."/>
            <person name="Goodwin S.B."/>
            <person name="Grigoriev I.V."/>
        </authorList>
    </citation>
    <scope>NUCLEOTIDE SEQUENCE [LARGE SCALE GENOMIC DNA]</scope>
    <source>
        <strain evidence="14">28A</strain>
    </source>
</reference>
<dbReference type="STRING" id="671987.R0K760"/>
<accession>R0K760</accession>
<evidence type="ECO:0000256" key="7">
    <source>
        <dbReference type="ARBA" id="ARBA00023002"/>
    </source>
</evidence>
<name>R0K760_EXST2</name>
<gene>
    <name evidence="13" type="ORF">SETTUDRAFT_93689</name>
</gene>
<evidence type="ECO:0000256" key="8">
    <source>
        <dbReference type="ARBA" id="ARBA00023004"/>
    </source>
</evidence>
<evidence type="ECO:0000256" key="3">
    <source>
        <dbReference type="ARBA" id="ARBA00007757"/>
    </source>
</evidence>
<dbReference type="Proteomes" id="UP000016935">
    <property type="component" value="Unassembled WGS sequence"/>
</dbReference>
<dbReference type="PANTHER" id="PTHR11056">
    <property type="entry name" value="HOMOGENTISATE 1,2-DIOXYGENASE"/>
    <property type="match status" value="1"/>
</dbReference>
<feature type="binding site" evidence="10">
    <location>
        <position position="371"/>
    </location>
    <ligand>
        <name>Fe cation</name>
        <dbReference type="ChEBI" id="CHEBI:24875"/>
    </ligand>
</feature>
<dbReference type="EMBL" id="KB908814">
    <property type="protein sequence ID" value="EOA84107.1"/>
    <property type="molecule type" value="Genomic_DNA"/>
</dbReference>
<feature type="binding site" evidence="10">
    <location>
        <position position="371"/>
    </location>
    <ligand>
        <name>homogentisate</name>
        <dbReference type="ChEBI" id="CHEBI:16169"/>
    </ligand>
</feature>
<protein>
    <recommendedName>
        <fullName evidence="4">homogentisate 1,2-dioxygenase</fullName>
        <ecNumber evidence="4">1.13.11.5</ecNumber>
    </recommendedName>
</protein>
<dbReference type="GO" id="GO:0006570">
    <property type="term" value="P:tyrosine metabolic process"/>
    <property type="evidence" value="ECO:0007669"/>
    <property type="project" value="InterPro"/>
</dbReference>
<dbReference type="Pfam" id="PF04209">
    <property type="entry name" value="HgmA_C"/>
    <property type="match status" value="1"/>
</dbReference>
<feature type="binding site" evidence="10">
    <location>
        <position position="343"/>
    </location>
    <ligand>
        <name>Fe cation</name>
        <dbReference type="ChEBI" id="CHEBI:24875"/>
    </ligand>
</feature>
<dbReference type="UniPathway" id="UPA00139">
    <property type="reaction ID" value="UER00339"/>
</dbReference>